<organism evidence="1">
    <name type="scientific">freshwater metagenome</name>
    <dbReference type="NCBI Taxonomy" id="449393"/>
    <lineage>
        <taxon>unclassified sequences</taxon>
        <taxon>metagenomes</taxon>
        <taxon>ecological metagenomes</taxon>
    </lineage>
</organism>
<protein>
    <submittedName>
        <fullName evidence="1">Unannotated protein</fullName>
    </submittedName>
</protein>
<evidence type="ECO:0000313" key="1">
    <source>
        <dbReference type="EMBL" id="CAB4596520.1"/>
    </source>
</evidence>
<gene>
    <name evidence="1" type="ORF">UFOPK1798_00740</name>
</gene>
<accession>A0A6J6G7N3</accession>
<reference evidence="1" key="1">
    <citation type="submission" date="2020-05" db="EMBL/GenBank/DDBJ databases">
        <authorList>
            <person name="Chiriac C."/>
            <person name="Salcher M."/>
            <person name="Ghai R."/>
            <person name="Kavagutti S V."/>
        </authorList>
    </citation>
    <scope>NUCLEOTIDE SEQUENCE</scope>
</reference>
<name>A0A6J6G7N3_9ZZZZ</name>
<dbReference type="AlphaFoldDB" id="A0A6J6G7N3"/>
<proteinExistence type="predicted"/>
<dbReference type="EMBL" id="CAEZUH010000067">
    <property type="protein sequence ID" value="CAB4596520.1"/>
    <property type="molecule type" value="Genomic_DNA"/>
</dbReference>
<sequence>MAISKLFPVAVIISITLETASLQSNLEPSPCQVLFSFSPETTPATKSICLGTLAKISSIVLADGRLLVSGLRPLIVFAVFLKTVPISNIARSLVPRDKLRPKVVSRPGIK</sequence>